<evidence type="ECO:0000313" key="1">
    <source>
        <dbReference type="EMBL" id="MBB5696401.1"/>
    </source>
</evidence>
<protein>
    <submittedName>
        <fullName evidence="1">Uncharacterized protein</fullName>
    </submittedName>
</protein>
<gene>
    <name evidence="1" type="ORF">FHS87_004472</name>
</gene>
<dbReference type="EMBL" id="JACIJD010000040">
    <property type="protein sequence ID" value="MBB5696401.1"/>
    <property type="molecule type" value="Genomic_DNA"/>
</dbReference>
<accession>A0A840YIQ0</accession>
<reference evidence="1 2" key="1">
    <citation type="submission" date="2020-08" db="EMBL/GenBank/DDBJ databases">
        <title>Genomic Encyclopedia of Type Strains, Phase IV (KMG-IV): sequencing the most valuable type-strain genomes for metagenomic binning, comparative biology and taxonomic classification.</title>
        <authorList>
            <person name="Goeker M."/>
        </authorList>
    </citation>
    <scope>NUCLEOTIDE SEQUENCE [LARGE SCALE GENOMIC DNA]</scope>
    <source>
        <strain evidence="1 2">DSM 25622</strain>
    </source>
</reference>
<organism evidence="1 2">
    <name type="scientific">Muricoccus pecuniae</name>
    <dbReference type="NCBI Taxonomy" id="693023"/>
    <lineage>
        <taxon>Bacteria</taxon>
        <taxon>Pseudomonadati</taxon>
        <taxon>Pseudomonadota</taxon>
        <taxon>Alphaproteobacteria</taxon>
        <taxon>Acetobacterales</taxon>
        <taxon>Roseomonadaceae</taxon>
        <taxon>Muricoccus</taxon>
    </lineage>
</organism>
<keyword evidence="2" id="KW-1185">Reference proteome</keyword>
<dbReference type="Proteomes" id="UP000580654">
    <property type="component" value="Unassembled WGS sequence"/>
</dbReference>
<comment type="caution">
    <text evidence="1">The sequence shown here is derived from an EMBL/GenBank/DDBJ whole genome shotgun (WGS) entry which is preliminary data.</text>
</comment>
<name>A0A840YIQ0_9PROT</name>
<evidence type="ECO:0000313" key="2">
    <source>
        <dbReference type="Proteomes" id="UP000580654"/>
    </source>
</evidence>
<sequence length="43" mass="5019">MPSLPARNLLFLNDPARRGHLINATRTHLPEADDQRRVSRLWI</sequence>
<proteinExistence type="predicted"/>
<dbReference type="AlphaFoldDB" id="A0A840YIQ0"/>
<dbReference type="RefSeq" id="WP_281394587.1">
    <property type="nucleotide sequence ID" value="NZ_JACIJD010000040.1"/>
</dbReference>